<dbReference type="EMBL" id="KV891666">
    <property type="protein sequence ID" value="OON22854.1"/>
    <property type="molecule type" value="Genomic_DNA"/>
</dbReference>
<gene>
    <name evidence="1" type="ORF">X801_01243</name>
</gene>
<dbReference type="Proteomes" id="UP000243686">
    <property type="component" value="Unassembled WGS sequence"/>
</dbReference>
<protein>
    <submittedName>
        <fullName evidence="1">Uncharacterized protein</fullName>
    </submittedName>
</protein>
<sequence length="64" mass="7090">MSLKNSLKALAHEPPSSIDWDNIQCLIGSELLLQVKKTILVLETGSVIAFDFWCLTSSSENILK</sequence>
<dbReference type="AlphaFoldDB" id="A0A1S8X810"/>
<evidence type="ECO:0000313" key="1">
    <source>
        <dbReference type="EMBL" id="OON22854.1"/>
    </source>
</evidence>
<reference evidence="1 2" key="1">
    <citation type="submission" date="2015-03" db="EMBL/GenBank/DDBJ databases">
        <title>Draft genome of the nematode, Opisthorchis viverrini.</title>
        <authorList>
            <person name="Mitreva M."/>
        </authorList>
    </citation>
    <scope>NUCLEOTIDE SEQUENCE [LARGE SCALE GENOMIC DNA]</scope>
    <source>
        <strain evidence="1">Khon Kaen</strain>
    </source>
</reference>
<keyword evidence="2" id="KW-1185">Reference proteome</keyword>
<evidence type="ECO:0000313" key="2">
    <source>
        <dbReference type="Proteomes" id="UP000243686"/>
    </source>
</evidence>
<proteinExistence type="predicted"/>
<feature type="non-terminal residue" evidence="1">
    <location>
        <position position="64"/>
    </location>
</feature>
<name>A0A1S8X810_OPIVI</name>
<organism evidence="1 2">
    <name type="scientific">Opisthorchis viverrini</name>
    <name type="common">Southeast Asian liver fluke</name>
    <dbReference type="NCBI Taxonomy" id="6198"/>
    <lineage>
        <taxon>Eukaryota</taxon>
        <taxon>Metazoa</taxon>
        <taxon>Spiralia</taxon>
        <taxon>Lophotrochozoa</taxon>
        <taxon>Platyhelminthes</taxon>
        <taxon>Trematoda</taxon>
        <taxon>Digenea</taxon>
        <taxon>Opisthorchiida</taxon>
        <taxon>Opisthorchiata</taxon>
        <taxon>Opisthorchiidae</taxon>
        <taxon>Opisthorchis</taxon>
    </lineage>
</organism>
<accession>A0A1S8X810</accession>